<accession>A0AAP0QF55</accession>
<dbReference type="AlphaFoldDB" id="A0AAP0QF55"/>
<keyword evidence="2" id="KW-1185">Reference proteome</keyword>
<reference evidence="1 2" key="1">
    <citation type="submission" date="2024-05" db="EMBL/GenBank/DDBJ databases">
        <title>Haplotype-resolved chromosome-level genome assembly of Huyou (Citrus changshanensis).</title>
        <authorList>
            <person name="Miao C."/>
            <person name="Chen W."/>
            <person name="Wu Y."/>
            <person name="Wang L."/>
            <person name="Zhao S."/>
            <person name="Grierson D."/>
            <person name="Xu C."/>
            <person name="Chen K."/>
        </authorList>
    </citation>
    <scope>NUCLEOTIDE SEQUENCE [LARGE SCALE GENOMIC DNA]</scope>
    <source>
        <strain evidence="1">01-14</strain>
        <tissue evidence="1">Leaf</tissue>
    </source>
</reference>
<name>A0AAP0QF55_9ROSI</name>
<dbReference type="Proteomes" id="UP001428341">
    <property type="component" value="Unassembled WGS sequence"/>
</dbReference>
<sequence>MVEETQGNNFAFSLNNVNDVEVQLKDVCEPKDDNVVEVEVELDSIIVERSYGCGRGRIRGCGHAHNVKQKEGNNSGIVAEGSALVQSSGGWLTSDVWKHFKST</sequence>
<dbReference type="EMBL" id="JBCGBO010000024">
    <property type="protein sequence ID" value="KAK9180697.1"/>
    <property type="molecule type" value="Genomic_DNA"/>
</dbReference>
<comment type="caution">
    <text evidence="1">The sequence shown here is derived from an EMBL/GenBank/DDBJ whole genome shotgun (WGS) entry which is preliminary data.</text>
</comment>
<proteinExistence type="predicted"/>
<organism evidence="1 2">
    <name type="scientific">Citrus x changshan-huyou</name>
    <dbReference type="NCBI Taxonomy" id="2935761"/>
    <lineage>
        <taxon>Eukaryota</taxon>
        <taxon>Viridiplantae</taxon>
        <taxon>Streptophyta</taxon>
        <taxon>Embryophyta</taxon>
        <taxon>Tracheophyta</taxon>
        <taxon>Spermatophyta</taxon>
        <taxon>Magnoliopsida</taxon>
        <taxon>eudicotyledons</taxon>
        <taxon>Gunneridae</taxon>
        <taxon>Pentapetalae</taxon>
        <taxon>rosids</taxon>
        <taxon>malvids</taxon>
        <taxon>Sapindales</taxon>
        <taxon>Rutaceae</taxon>
        <taxon>Aurantioideae</taxon>
        <taxon>Citrus</taxon>
    </lineage>
</organism>
<evidence type="ECO:0000313" key="2">
    <source>
        <dbReference type="Proteomes" id="UP001428341"/>
    </source>
</evidence>
<gene>
    <name evidence="1" type="ORF">WN944_023832</name>
</gene>
<evidence type="ECO:0000313" key="1">
    <source>
        <dbReference type="EMBL" id="KAK9180697.1"/>
    </source>
</evidence>
<protein>
    <submittedName>
        <fullName evidence="1">Uncharacterized protein</fullName>
    </submittedName>
</protein>